<dbReference type="Gene3D" id="3.20.20.70">
    <property type="entry name" value="Aldolase class I"/>
    <property type="match status" value="1"/>
</dbReference>
<dbReference type="OrthoDB" id="21361at2157"/>
<dbReference type="InterPro" id="IPR005990">
    <property type="entry name" value="IMP_DH"/>
</dbReference>
<dbReference type="InterPro" id="IPR001093">
    <property type="entry name" value="IMP_DH_GMPRt"/>
</dbReference>
<feature type="binding site" evidence="14">
    <location>
        <position position="250"/>
    </location>
    <ligand>
        <name>NAD(+)</name>
        <dbReference type="ChEBI" id="CHEBI:57540"/>
    </ligand>
</feature>
<dbReference type="InterPro" id="IPR000644">
    <property type="entry name" value="CBS_dom"/>
</dbReference>
<dbReference type="HAMAP" id="MF_01964">
    <property type="entry name" value="IMPDH"/>
    <property type="match status" value="1"/>
</dbReference>
<dbReference type="GeneID" id="7272041"/>
<keyword evidence="4 14" id="KW-0479">Metal-binding</keyword>
<dbReference type="PANTHER" id="PTHR11911:SF111">
    <property type="entry name" value="INOSINE-5'-MONOPHOSPHATE DEHYDROGENASE"/>
    <property type="match status" value="1"/>
</dbReference>
<dbReference type="FunFam" id="3.20.20.70:FF:000003">
    <property type="entry name" value="GMP reductase"/>
    <property type="match status" value="1"/>
</dbReference>
<feature type="binding site" description="in other chain" evidence="14 18">
    <location>
        <position position="305"/>
    </location>
    <ligand>
        <name>K(+)</name>
        <dbReference type="ChEBI" id="CHEBI:29103"/>
        <note>ligand shared between two tetrameric partners</note>
    </ligand>
</feature>
<gene>
    <name evidence="14" type="primary">guaB</name>
    <name evidence="23" type="ordered locus">Mpal_2060</name>
</gene>
<evidence type="ECO:0000259" key="22">
    <source>
        <dbReference type="PROSITE" id="PS51371"/>
    </source>
</evidence>
<dbReference type="EC" id="1.1.1.205" evidence="14 21"/>
<comment type="function">
    <text evidence="14">Catalyzes the conversion of inosine 5'-phosphate (IMP) to xanthosine 5'-phosphate (XMP), the first committed and rate-limiting step in the de novo synthesis of guanine nucleotides, and therefore plays an important role in the regulation of cell growth.</text>
</comment>
<evidence type="ECO:0000256" key="11">
    <source>
        <dbReference type="ARBA" id="ARBA00023122"/>
    </source>
</evidence>
<dbReference type="GO" id="GO:0006183">
    <property type="term" value="P:GTP biosynthetic process"/>
    <property type="evidence" value="ECO:0007669"/>
    <property type="project" value="TreeGrafter"/>
</dbReference>
<feature type="binding site" evidence="14 16">
    <location>
        <begin position="361"/>
        <end position="362"/>
    </location>
    <ligand>
        <name>IMP</name>
        <dbReference type="ChEBI" id="CHEBI:58053"/>
    </ligand>
</feature>
<evidence type="ECO:0000256" key="14">
    <source>
        <dbReference type="HAMAP-Rule" id="MF_01964"/>
    </source>
</evidence>
<dbReference type="SMART" id="SM01240">
    <property type="entry name" value="IMPDH"/>
    <property type="match status" value="1"/>
</dbReference>
<evidence type="ECO:0000256" key="5">
    <source>
        <dbReference type="ARBA" id="ARBA00022737"/>
    </source>
</evidence>
<evidence type="ECO:0000313" key="23">
    <source>
        <dbReference type="EMBL" id="ACL17359.1"/>
    </source>
</evidence>
<keyword evidence="6 14" id="KW-0332">GMP biosynthesis</keyword>
<dbReference type="PROSITE" id="PS00487">
    <property type="entry name" value="IMP_DH_GMP_RED"/>
    <property type="match status" value="1"/>
</dbReference>
<dbReference type="KEGG" id="mpl:Mpal_2060"/>
<feature type="active site" description="Thioimidate intermediate" evidence="14 15">
    <location>
        <position position="305"/>
    </location>
</feature>
<dbReference type="InterPro" id="IPR013785">
    <property type="entry name" value="Aldolase_TIM"/>
</dbReference>
<feature type="binding site" evidence="14">
    <location>
        <position position="472"/>
    </location>
    <ligand>
        <name>K(+)</name>
        <dbReference type="ChEBI" id="CHEBI:29103"/>
        <note>ligand shared between two tetrameric partners</note>
    </ligand>
</feature>
<evidence type="ECO:0000256" key="4">
    <source>
        <dbReference type="ARBA" id="ARBA00022723"/>
    </source>
</evidence>
<evidence type="ECO:0000256" key="8">
    <source>
        <dbReference type="ARBA" id="ARBA00022958"/>
    </source>
</evidence>
<evidence type="ECO:0000256" key="15">
    <source>
        <dbReference type="PIRSR" id="PIRSR000130-1"/>
    </source>
</evidence>
<dbReference type="HOGENOM" id="CLU_022552_2_1_2"/>
<dbReference type="eggNOG" id="arCOG00612">
    <property type="taxonomic scope" value="Archaea"/>
</dbReference>
<comment type="caution">
    <text evidence="14">Lacks conserved residue(s) required for the propagation of feature annotation.</text>
</comment>
<evidence type="ECO:0000256" key="16">
    <source>
        <dbReference type="PIRSR" id="PIRSR000130-2"/>
    </source>
</evidence>
<feature type="binding site" description="in other chain" evidence="14 18">
    <location>
        <position position="300"/>
    </location>
    <ligand>
        <name>K(+)</name>
        <dbReference type="ChEBI" id="CHEBI:29103"/>
        <note>ligand shared between two tetrameric partners</note>
    </ligand>
</feature>
<dbReference type="PROSITE" id="PS51371">
    <property type="entry name" value="CBS"/>
    <property type="match status" value="2"/>
</dbReference>
<feature type="binding site" description="in other chain" evidence="14 18">
    <location>
        <position position="302"/>
    </location>
    <ligand>
        <name>K(+)</name>
        <dbReference type="ChEBI" id="CHEBI:29103"/>
        <note>ligand shared between two tetrameric partners</note>
    </ligand>
</feature>
<proteinExistence type="inferred from homology"/>
<feature type="binding site" evidence="14 16">
    <location>
        <position position="303"/>
    </location>
    <ligand>
        <name>IMP</name>
        <dbReference type="ChEBI" id="CHEBI:58053"/>
    </ligand>
</feature>
<evidence type="ECO:0000256" key="9">
    <source>
        <dbReference type="ARBA" id="ARBA00023002"/>
    </source>
</evidence>
<dbReference type="PANTHER" id="PTHR11911">
    <property type="entry name" value="INOSINE-5-MONOPHOSPHATE DEHYDROGENASE RELATED"/>
    <property type="match status" value="1"/>
</dbReference>
<evidence type="ECO:0000256" key="3">
    <source>
        <dbReference type="ARBA" id="ARBA00011881"/>
    </source>
</evidence>
<evidence type="ECO:0000256" key="6">
    <source>
        <dbReference type="ARBA" id="ARBA00022749"/>
    </source>
</evidence>
<feature type="binding site" evidence="14 16">
    <location>
        <position position="417"/>
    </location>
    <ligand>
        <name>IMP</name>
        <dbReference type="ChEBI" id="CHEBI:58053"/>
    </ligand>
</feature>
<comment type="pathway">
    <text evidence="14 21">Purine metabolism; XMP biosynthesis via de novo pathway; XMP from IMP: step 1/1.</text>
</comment>
<comment type="subunit">
    <text evidence="3 14">Homotetramer.</text>
</comment>
<dbReference type="GO" id="GO:0006177">
    <property type="term" value="P:GMP biosynthetic process"/>
    <property type="evidence" value="ECO:0007669"/>
    <property type="project" value="UniProtKB-UniRule"/>
</dbReference>
<keyword evidence="24" id="KW-1185">Reference proteome</keyword>
<dbReference type="GO" id="GO:0000166">
    <property type="term" value="F:nucleotide binding"/>
    <property type="evidence" value="ECO:0007669"/>
    <property type="project" value="UniProtKB-UniRule"/>
</dbReference>
<dbReference type="SUPFAM" id="SSF51412">
    <property type="entry name" value="Inosine monophosphate dehydrogenase (IMPDH)"/>
    <property type="match status" value="1"/>
</dbReference>
<evidence type="ECO:0000256" key="12">
    <source>
        <dbReference type="ARBA" id="ARBA00023167"/>
    </source>
</evidence>
<feature type="domain" description="CBS" evidence="22">
    <location>
        <begin position="97"/>
        <end position="154"/>
    </location>
</feature>
<comment type="catalytic activity">
    <reaction evidence="13 14 21">
        <text>IMP + NAD(+) + H2O = XMP + NADH + H(+)</text>
        <dbReference type="Rhea" id="RHEA:11708"/>
        <dbReference type="ChEBI" id="CHEBI:15377"/>
        <dbReference type="ChEBI" id="CHEBI:15378"/>
        <dbReference type="ChEBI" id="CHEBI:57464"/>
        <dbReference type="ChEBI" id="CHEBI:57540"/>
        <dbReference type="ChEBI" id="CHEBI:57945"/>
        <dbReference type="ChEBI" id="CHEBI:58053"/>
        <dbReference type="EC" id="1.1.1.205"/>
    </reaction>
</comment>
<dbReference type="EMBL" id="CP001338">
    <property type="protein sequence ID" value="ACL17359.1"/>
    <property type="molecule type" value="Genomic_DNA"/>
</dbReference>
<comment type="similarity">
    <text evidence="2 14 20">Belongs to the IMPDH/GMPR family.</text>
</comment>
<dbReference type="GO" id="GO:0009086">
    <property type="term" value="P:methionine biosynthetic process"/>
    <property type="evidence" value="ECO:0007669"/>
    <property type="project" value="UniProtKB-KW"/>
</dbReference>
<keyword evidence="7 14" id="KW-0658">Purine biosynthesis</keyword>
<evidence type="ECO:0000256" key="10">
    <source>
        <dbReference type="ARBA" id="ARBA00023027"/>
    </source>
</evidence>
<evidence type="ECO:0000256" key="18">
    <source>
        <dbReference type="PIRSR" id="PIRSR000130-4"/>
    </source>
</evidence>
<feature type="binding site" evidence="14 16">
    <location>
        <begin position="385"/>
        <end position="389"/>
    </location>
    <ligand>
        <name>IMP</name>
        <dbReference type="ChEBI" id="CHEBI:58053"/>
    </ligand>
</feature>
<dbReference type="RefSeq" id="WP_012618678.1">
    <property type="nucleotide sequence ID" value="NC_011832.1"/>
</dbReference>
<dbReference type="CDD" id="cd00381">
    <property type="entry name" value="IMPDH"/>
    <property type="match status" value="1"/>
</dbReference>
<dbReference type="AlphaFoldDB" id="B8GDK8"/>
<dbReference type="InterPro" id="IPR046342">
    <property type="entry name" value="CBS_dom_sf"/>
</dbReference>
<comment type="cofactor">
    <cofactor evidence="1 14">
        <name>K(+)</name>
        <dbReference type="ChEBI" id="CHEBI:29103"/>
    </cofactor>
</comment>
<accession>B8GDK8</accession>
<dbReference type="GO" id="GO:0003938">
    <property type="term" value="F:IMP dehydrogenase activity"/>
    <property type="evidence" value="ECO:0007669"/>
    <property type="project" value="UniProtKB-UniRule"/>
</dbReference>
<evidence type="ECO:0000256" key="21">
    <source>
        <dbReference type="RuleBase" id="RU003928"/>
    </source>
</evidence>
<evidence type="ECO:0000313" key="24">
    <source>
        <dbReference type="Proteomes" id="UP000002457"/>
    </source>
</evidence>
<keyword evidence="5" id="KW-0677">Repeat</keyword>
<feature type="domain" description="CBS" evidence="22">
    <location>
        <begin position="159"/>
        <end position="215"/>
    </location>
</feature>
<feature type="binding site" evidence="14 17">
    <location>
        <begin position="298"/>
        <end position="300"/>
    </location>
    <ligand>
        <name>NAD(+)</name>
        <dbReference type="ChEBI" id="CHEBI:57540"/>
    </ligand>
</feature>
<feature type="binding site" evidence="14">
    <location>
        <position position="473"/>
    </location>
    <ligand>
        <name>K(+)</name>
        <dbReference type="ChEBI" id="CHEBI:29103"/>
        <note>ligand shared between two tetrameric partners</note>
    </ligand>
</feature>
<keyword evidence="9 14" id="KW-0560">Oxidoreductase</keyword>
<dbReference type="GO" id="GO:0046872">
    <property type="term" value="F:metal ion binding"/>
    <property type="evidence" value="ECO:0007669"/>
    <property type="project" value="UniProtKB-UniRule"/>
</dbReference>
<feature type="binding site" evidence="14 16">
    <location>
        <begin position="338"/>
        <end position="340"/>
    </location>
    <ligand>
        <name>IMP</name>
        <dbReference type="ChEBI" id="CHEBI:58053"/>
    </ligand>
</feature>
<dbReference type="SMART" id="SM00116">
    <property type="entry name" value="CBS"/>
    <property type="match status" value="2"/>
</dbReference>
<dbReference type="PIRSF" id="PIRSF000130">
    <property type="entry name" value="IMPDH"/>
    <property type="match status" value="1"/>
</dbReference>
<keyword evidence="12" id="KW-0486">Methionine biosynthesis</keyword>
<name>B8GDK8_METPE</name>
<dbReference type="STRING" id="521011.Mpal_2060"/>
<dbReference type="Pfam" id="PF00478">
    <property type="entry name" value="IMPDH"/>
    <property type="match status" value="1"/>
</dbReference>
<dbReference type="UniPathway" id="UPA00601">
    <property type="reaction ID" value="UER00295"/>
</dbReference>
<keyword evidence="11 19" id="KW-0129">CBS domain</keyword>
<feature type="binding site" evidence="17">
    <location>
        <begin position="250"/>
        <end position="252"/>
    </location>
    <ligand>
        <name>NAD(+)</name>
        <dbReference type="ChEBI" id="CHEBI:57540"/>
    </ligand>
</feature>
<evidence type="ECO:0000256" key="7">
    <source>
        <dbReference type="ARBA" id="ARBA00022755"/>
    </source>
</evidence>
<dbReference type="NCBIfam" id="TIGR01302">
    <property type="entry name" value="IMP_dehydrog"/>
    <property type="match status" value="1"/>
</dbReference>
<evidence type="ECO:0000256" key="2">
    <source>
        <dbReference type="ARBA" id="ARBA00005502"/>
    </source>
</evidence>
<keyword evidence="12" id="KW-0028">Amino-acid biosynthesis</keyword>
<sequence length="490" mass="52297">MKYADKLQIPTALTFDDVLLKPAASYVEPSETDVRSRFSKKIALNIPLVSSAMDTVTESTMAIAIAREGGIGVLHRNMSVEEEIRQITIVKQAEELIERDVQSVTPESTVADVERLMNIHGIGGVPVLDDDQRIIGIVSRRDVRAIVSKRGAESIRTIMTKQPITTGENINIDDALEVMYTNKVERLPVVNSEKRLLGIITMQDILEKRQYPRAIRDDLGNLRVAAAVGPFDFERAMALDGVHADALIVDCAHGHNMKVVQAVRDIKASATAEVIAGNIATAEAATALSDTVDGLKVGIGPGSICTTRIVAGVGIPQITAIAEVAGVASEAGVPVIADGGVRFSGDVAKAIAAGADSVMMGSLFAGTDEAPGRVIAIKGRRYKQYRGMGSMGVMSSGVSSDRYFQKKEIGKTKFVPEGVEGATPYVGRVSDVIYQLVGGLRSSMGYTGSATIPDLQKNGAFVRITAAGMGESHPHNIMITDEAPNYRMFE</sequence>
<evidence type="ECO:0000256" key="13">
    <source>
        <dbReference type="ARBA" id="ARBA00048028"/>
    </source>
</evidence>
<dbReference type="Pfam" id="PF00571">
    <property type="entry name" value="CBS"/>
    <property type="match status" value="2"/>
</dbReference>
<dbReference type="SUPFAM" id="SSF54631">
    <property type="entry name" value="CBS-domain pair"/>
    <property type="match status" value="1"/>
</dbReference>
<reference evidence="23 24" key="1">
    <citation type="journal article" date="2015" name="Genome Announc.">
        <title>Complete Genome Sequence of Methanosphaerula palustris E1-9CT, a Hydrogenotrophic Methanogen Isolated from a Minerotrophic Fen Peatland.</title>
        <authorList>
            <person name="Cadillo-Quiroz H."/>
            <person name="Browne P."/>
            <person name="Kyrpides N."/>
            <person name="Woyke T."/>
            <person name="Goodwin L."/>
            <person name="Detter C."/>
            <person name="Yavitt J.B."/>
            <person name="Zinder S.H."/>
        </authorList>
    </citation>
    <scope>NUCLEOTIDE SEQUENCE [LARGE SCALE GENOMIC DNA]</scope>
    <source>
        <strain evidence="24">ATCC BAA-1556 / DSM 19958 / E1-9c</strain>
    </source>
</reference>
<protein>
    <recommendedName>
        <fullName evidence="14 21">Inosine-5'-monophosphate dehydrogenase</fullName>
        <shortName evidence="14">IMP dehydrogenase</shortName>
        <shortName evidence="14">IMPD</shortName>
        <shortName evidence="14">IMPDH</shortName>
        <ecNumber evidence="14 21">1.1.1.205</ecNumber>
    </recommendedName>
</protein>
<evidence type="ECO:0000256" key="17">
    <source>
        <dbReference type="PIRSR" id="PIRSR000130-3"/>
    </source>
</evidence>
<evidence type="ECO:0000256" key="19">
    <source>
        <dbReference type="PROSITE-ProRule" id="PRU00703"/>
    </source>
</evidence>
<dbReference type="CDD" id="cd04601">
    <property type="entry name" value="CBS_pair_IMPDH"/>
    <property type="match status" value="1"/>
</dbReference>
<feature type="active site" description="Proton acceptor" evidence="14 15">
    <location>
        <position position="402"/>
    </location>
</feature>
<feature type="binding site" evidence="14">
    <location>
        <position position="471"/>
    </location>
    <ligand>
        <name>K(+)</name>
        <dbReference type="ChEBI" id="CHEBI:29103"/>
        <note>ligand shared between two tetrameric partners</note>
    </ligand>
</feature>
<evidence type="ECO:0000256" key="20">
    <source>
        <dbReference type="RuleBase" id="RU003927"/>
    </source>
</evidence>
<comment type="activity regulation">
    <text evidence="14">Mycophenolic acid (MPA) is a non-competitive inhibitor that prevents formation of the closed enzyme conformation by binding to the same site as the amobile flap. In contrast, mizoribine monophosphate (MZP) is a competitive inhibitor that induces the closed conformation. MPA is a potent inhibitor of mammalian IMPDHs but a poor inhibitor of the bacterial enzymes. MZP is a more potent inhibitor of bacterial IMPDH.</text>
</comment>
<evidence type="ECO:0000256" key="1">
    <source>
        <dbReference type="ARBA" id="ARBA00001958"/>
    </source>
</evidence>
<organism evidence="23 24">
    <name type="scientific">Methanosphaerula palustris (strain ATCC BAA-1556 / DSM 19958 / E1-9c)</name>
    <dbReference type="NCBI Taxonomy" id="521011"/>
    <lineage>
        <taxon>Archaea</taxon>
        <taxon>Methanobacteriati</taxon>
        <taxon>Methanobacteriota</taxon>
        <taxon>Stenosarchaea group</taxon>
        <taxon>Methanomicrobia</taxon>
        <taxon>Methanomicrobiales</taxon>
        <taxon>Methanoregulaceae</taxon>
        <taxon>Methanosphaerula</taxon>
    </lineage>
</organism>
<keyword evidence="8 14" id="KW-0630">Potassium</keyword>
<keyword evidence="10 14" id="KW-0520">NAD</keyword>
<dbReference type="InterPro" id="IPR015875">
    <property type="entry name" value="IMP_DH/GMP_Rdtase_CS"/>
</dbReference>
<dbReference type="Proteomes" id="UP000002457">
    <property type="component" value="Chromosome"/>
</dbReference>